<name>A0A0D9ZE67_9ORYZ</name>
<dbReference type="STRING" id="40148.A0A0D9ZE67"/>
<dbReference type="EnsemblPlants" id="OGLUM03G36540.1">
    <property type="protein sequence ID" value="OGLUM03G36540.1"/>
    <property type="gene ID" value="OGLUM03G36540"/>
</dbReference>
<keyword evidence="5" id="KW-1185">Reference proteome</keyword>
<dbReference type="SUPFAM" id="SSF101690">
    <property type="entry name" value="PAZ domain"/>
    <property type="match status" value="1"/>
</dbReference>
<feature type="domain" description="PAZ" evidence="3">
    <location>
        <begin position="299"/>
        <end position="429"/>
    </location>
</feature>
<reference evidence="4" key="1">
    <citation type="submission" date="2015-04" db="UniProtKB">
        <authorList>
            <consortium name="EnsemblPlants"/>
        </authorList>
    </citation>
    <scope>IDENTIFICATION</scope>
</reference>
<dbReference type="InterPro" id="IPR003100">
    <property type="entry name" value="PAZ_dom"/>
</dbReference>
<dbReference type="Gramene" id="OGLUM03G36540.1">
    <property type="protein sequence ID" value="OGLUM03G36540.1"/>
    <property type="gene ID" value="OGLUM03G36540"/>
</dbReference>
<dbReference type="PROSITE" id="PS50821">
    <property type="entry name" value="PAZ"/>
    <property type="match status" value="1"/>
</dbReference>
<evidence type="ECO:0000313" key="5">
    <source>
        <dbReference type="Proteomes" id="UP000026961"/>
    </source>
</evidence>
<dbReference type="InterPro" id="IPR036085">
    <property type="entry name" value="PAZ_dom_sf"/>
</dbReference>
<dbReference type="InterPro" id="IPR032474">
    <property type="entry name" value="Argonaute_N"/>
</dbReference>
<dbReference type="Gene3D" id="3.40.50.2300">
    <property type="match status" value="1"/>
</dbReference>
<dbReference type="Pfam" id="PF02170">
    <property type="entry name" value="PAZ"/>
    <property type="match status" value="1"/>
</dbReference>
<accession>A0A0D9ZE67</accession>
<dbReference type="eggNOG" id="KOG1041">
    <property type="taxonomic scope" value="Eukaryota"/>
</dbReference>
<evidence type="ECO:0000256" key="1">
    <source>
        <dbReference type="SAM" id="MobiDB-lite"/>
    </source>
</evidence>
<evidence type="ECO:0000313" key="4">
    <source>
        <dbReference type="EnsemblPlants" id="OGLUM03G36540.1"/>
    </source>
</evidence>
<keyword evidence="2" id="KW-0812">Transmembrane</keyword>
<dbReference type="AlphaFoldDB" id="A0A0D9ZE67"/>
<protein>
    <recommendedName>
        <fullName evidence="3">PAZ domain-containing protein</fullName>
    </recommendedName>
</protein>
<dbReference type="Proteomes" id="UP000026961">
    <property type="component" value="Chromosome 3"/>
</dbReference>
<dbReference type="Pfam" id="PF16487">
    <property type="entry name" value="ArgoMid"/>
    <property type="match status" value="1"/>
</dbReference>
<dbReference type="CDD" id="cd02846">
    <property type="entry name" value="PAZ_argonaute_like"/>
    <property type="match status" value="1"/>
</dbReference>
<sequence length="549" mass="61323">MAAYRDGGGDRGDPGGGGGGGGAGAPPYRPAAGSVWPLPGMTPRPPGPPPKYQQPGHQPAVVYRAPSAKEVEQKLFVSETALAPPAAAASASAGEAPVSKKGLAHPARRPGFGAAGNEVMIRANRFLVNVADNNLFHYDVSINPESKSRATNREVLNELIMLHGKTSLGGKLPAYDGRKSLYTAGSLPFESEEFVVKLIDPEKKDKESLRLLFIVFCSAEREYKITIRIAGRTDFYHLQQFLHGRQRDMPQETIQGTNNAVLTTTCSAVMSQCPDPSSLPSLVTGVTLVRDLSVGEPVTVIQFVEEFLNIRDTSRPLSDRDRVKIKKALRGVRIETNHQEDQIRRYKITGITPIPMSQLMYLSFLCFCYNYLFVYMLFPVDDNGTRKTVVQYFWDRYNYRLKYASWPCLQSGSDSRPVYLPMEVCKIVEGQRYSKKLNNKQVTNILRATCQRPQQREQSIHEMVLHNMYTDDRFAQEFGIKLKYHDSGREKTCAPSVGQWNMINKKMINGGTVDNWTCLSFSRMRPEEVQRFCGDLIQMCNATGMVTPA</sequence>
<dbReference type="Pfam" id="PF16486">
    <property type="entry name" value="ArgoN"/>
    <property type="match status" value="1"/>
</dbReference>
<feature type="region of interest" description="Disordered" evidence="1">
    <location>
        <begin position="1"/>
        <end position="58"/>
    </location>
</feature>
<dbReference type="GO" id="GO:0003723">
    <property type="term" value="F:RNA binding"/>
    <property type="evidence" value="ECO:0007669"/>
    <property type="project" value="InterPro"/>
</dbReference>
<dbReference type="HOGENOM" id="CLU_004544_11_4_1"/>
<keyword evidence="2" id="KW-0472">Membrane</keyword>
<reference evidence="4" key="2">
    <citation type="submission" date="2018-05" db="EMBL/GenBank/DDBJ databases">
        <title>OgluRS3 (Oryza glumaepatula Reference Sequence Version 3).</title>
        <authorList>
            <person name="Zhang J."/>
            <person name="Kudrna D."/>
            <person name="Lee S."/>
            <person name="Talag J."/>
            <person name="Welchert J."/>
            <person name="Wing R.A."/>
        </authorList>
    </citation>
    <scope>NUCLEOTIDE SEQUENCE [LARGE SCALE GENOMIC DNA]</scope>
</reference>
<feature type="compositionally biased region" description="Gly residues" evidence="1">
    <location>
        <begin position="14"/>
        <end position="24"/>
    </location>
</feature>
<feature type="compositionally biased region" description="Pro residues" evidence="1">
    <location>
        <begin position="40"/>
        <end position="52"/>
    </location>
</feature>
<dbReference type="Gene3D" id="2.170.260.10">
    <property type="entry name" value="paz domain"/>
    <property type="match status" value="1"/>
</dbReference>
<dbReference type="PANTHER" id="PTHR22891">
    <property type="entry name" value="EUKARYOTIC TRANSLATION INITIATION FACTOR 2C"/>
    <property type="match status" value="1"/>
</dbReference>
<keyword evidence="2" id="KW-1133">Transmembrane helix</keyword>
<organism evidence="4">
    <name type="scientific">Oryza glumipatula</name>
    <dbReference type="NCBI Taxonomy" id="40148"/>
    <lineage>
        <taxon>Eukaryota</taxon>
        <taxon>Viridiplantae</taxon>
        <taxon>Streptophyta</taxon>
        <taxon>Embryophyta</taxon>
        <taxon>Tracheophyta</taxon>
        <taxon>Spermatophyta</taxon>
        <taxon>Magnoliopsida</taxon>
        <taxon>Liliopsida</taxon>
        <taxon>Poales</taxon>
        <taxon>Poaceae</taxon>
        <taxon>BOP clade</taxon>
        <taxon>Oryzoideae</taxon>
        <taxon>Oryzeae</taxon>
        <taxon>Oryzinae</taxon>
        <taxon>Oryza</taxon>
    </lineage>
</organism>
<feature type="compositionally biased region" description="Low complexity" evidence="1">
    <location>
        <begin position="30"/>
        <end position="39"/>
    </location>
</feature>
<evidence type="ECO:0000256" key="2">
    <source>
        <dbReference type="SAM" id="Phobius"/>
    </source>
</evidence>
<dbReference type="SMART" id="SM00949">
    <property type="entry name" value="PAZ"/>
    <property type="match status" value="1"/>
</dbReference>
<evidence type="ECO:0000259" key="3">
    <source>
        <dbReference type="PROSITE" id="PS50821"/>
    </source>
</evidence>
<dbReference type="InterPro" id="IPR032473">
    <property type="entry name" value="Argonaute_Mid_dom"/>
</dbReference>
<feature type="transmembrane region" description="Helical" evidence="2">
    <location>
        <begin position="359"/>
        <end position="378"/>
    </location>
</feature>
<proteinExistence type="predicted"/>